<evidence type="ECO:0000313" key="3">
    <source>
        <dbReference type="Proteomes" id="UP000031671"/>
    </source>
</evidence>
<evidence type="ECO:0000259" key="1">
    <source>
        <dbReference type="Pfam" id="PF01493"/>
    </source>
</evidence>
<dbReference type="Pfam" id="PF01493">
    <property type="entry name" value="GXGXG"/>
    <property type="match status" value="1"/>
</dbReference>
<feature type="domain" description="Glutamate synthase alpha subunit C-terminal" evidence="1">
    <location>
        <begin position="4"/>
        <end position="158"/>
    </location>
</feature>
<organism evidence="2 3">
    <name type="scientific">Vibrio ishigakensis</name>
    <dbReference type="NCBI Taxonomy" id="1481914"/>
    <lineage>
        <taxon>Bacteria</taxon>
        <taxon>Pseudomonadati</taxon>
        <taxon>Pseudomonadota</taxon>
        <taxon>Gammaproteobacteria</taxon>
        <taxon>Vibrionales</taxon>
        <taxon>Vibrionaceae</taxon>
        <taxon>Vibrio</taxon>
    </lineage>
</organism>
<accession>A0A0B8NSU3</accession>
<dbReference type="PANTHER" id="PTHR43100">
    <property type="entry name" value="GLUTAMATE SYNTHASE [NADPH] SMALL CHAIN"/>
    <property type="match status" value="1"/>
</dbReference>
<gene>
    <name evidence="2" type="ORF">JCM19231_215</name>
</gene>
<dbReference type="EMBL" id="BBRZ01000002">
    <property type="protein sequence ID" value="GAM54223.1"/>
    <property type="molecule type" value="Genomic_DNA"/>
</dbReference>
<proteinExistence type="predicted"/>
<dbReference type="Gene3D" id="2.160.20.60">
    <property type="entry name" value="Glutamate synthase, alpha subunit, C-terminal domain"/>
    <property type="match status" value="1"/>
</dbReference>
<name>A0A0B8NSU3_9VIBR</name>
<evidence type="ECO:0000313" key="2">
    <source>
        <dbReference type="EMBL" id="GAM54223.1"/>
    </source>
</evidence>
<dbReference type="InterPro" id="IPR036485">
    <property type="entry name" value="Glu_synth_asu_C_sf"/>
</dbReference>
<comment type="caution">
    <text evidence="2">The sequence shown here is derived from an EMBL/GenBank/DDBJ whole genome shotgun (WGS) entry which is preliminary data.</text>
</comment>
<keyword evidence="2" id="KW-0560">Oxidoreductase</keyword>
<reference evidence="2 3" key="2">
    <citation type="submission" date="2015-01" db="EMBL/GenBank/DDBJ databases">
        <authorList>
            <consortium name="NBRP consortium"/>
            <person name="Sawabe T."/>
            <person name="Meirelles P."/>
            <person name="Feng G."/>
            <person name="Sayaka M."/>
            <person name="Hattori M."/>
            <person name="Ohkuma M."/>
        </authorList>
    </citation>
    <scope>NUCLEOTIDE SEQUENCE [LARGE SCALE GENOMIC DNA]</scope>
    <source>
        <strain evidence="3">JCM 19231</strain>
    </source>
</reference>
<protein>
    <submittedName>
        <fullName evidence="2">Glutamate synthase</fullName>
        <ecNumber evidence="2">1.4.1.13</ecNumber>
    </submittedName>
</protein>
<dbReference type="AlphaFoldDB" id="A0A0B8NSU3"/>
<dbReference type="InterPro" id="IPR002489">
    <property type="entry name" value="Glu_synth_asu_C"/>
</dbReference>
<sequence>MAASPITLNLNGTAGQSLGVWNAGGVNINLTGDANDYVGKGMAGGSICIKPHVGSAFESQEGAIIGNTCLYGATGGKLFAAGRAGERFAVRNSGTIAVIEGAGDNACEYMTGGIVAILGATGVNFGAGMTGGFAYVFDHNEDFQGRVNEESVEAISLEDLVIHQEHLRGLIAEHLDQTGSSHAESILANFDQWIPRFYLVKPKAADLNTLLGHQSRSAAELRVQAQ</sequence>
<dbReference type="PANTHER" id="PTHR43100:SF1">
    <property type="entry name" value="GLUTAMATE SYNTHASE [NADPH] SMALL CHAIN"/>
    <property type="match status" value="1"/>
</dbReference>
<dbReference type="Proteomes" id="UP000031671">
    <property type="component" value="Unassembled WGS sequence"/>
</dbReference>
<keyword evidence="3" id="KW-1185">Reference proteome</keyword>
<dbReference type="SUPFAM" id="SSF69336">
    <property type="entry name" value="Alpha subunit of glutamate synthase, C-terminal domain"/>
    <property type="match status" value="1"/>
</dbReference>
<dbReference type="EC" id="1.4.1.13" evidence="2"/>
<dbReference type="GO" id="GO:0004355">
    <property type="term" value="F:glutamate synthase (NADPH) activity"/>
    <property type="evidence" value="ECO:0007669"/>
    <property type="project" value="UniProtKB-EC"/>
</dbReference>
<dbReference type="InterPro" id="IPR051394">
    <property type="entry name" value="Glutamate_Synthase"/>
</dbReference>
<reference evidence="2 3" key="1">
    <citation type="submission" date="2015-01" db="EMBL/GenBank/DDBJ databases">
        <title>Vibrio sp. C1 JCM 19231 whole genome shotgun sequence.</title>
        <authorList>
            <person name="Sawabe T."/>
            <person name="Meirelles P."/>
            <person name="Feng G."/>
            <person name="Sayaka M."/>
            <person name="Hattori M."/>
            <person name="Ohkuma M."/>
        </authorList>
    </citation>
    <scope>NUCLEOTIDE SEQUENCE [LARGE SCALE GENOMIC DNA]</scope>
    <source>
        <strain evidence="3">JCM 19231</strain>
    </source>
</reference>